<dbReference type="GO" id="GO:0008234">
    <property type="term" value="F:cysteine-type peptidase activity"/>
    <property type="evidence" value="ECO:0007669"/>
    <property type="project" value="UniProtKB-KW"/>
</dbReference>
<dbReference type="Gramene" id="mRNA:HanXRQr2_Chr09g0405781">
    <property type="protein sequence ID" value="mRNA:HanXRQr2_Chr09g0405781"/>
    <property type="gene ID" value="HanXRQr2_Chr09g0405781"/>
</dbReference>
<feature type="domain" description="Ubiquitin-like protease family profile" evidence="6">
    <location>
        <begin position="220"/>
        <end position="440"/>
    </location>
</feature>
<comment type="similarity">
    <text evidence="1">Belongs to the peptidase C48 family.</text>
</comment>
<dbReference type="AlphaFoldDB" id="A0A9K3I8V6"/>
<dbReference type="SUPFAM" id="SSF54001">
    <property type="entry name" value="Cysteine proteinases"/>
    <property type="match status" value="1"/>
</dbReference>
<dbReference type="PANTHER" id="PTHR12606:SF151">
    <property type="entry name" value="UBIQUITIN-LIKE PROTEASE FAMILY PROFILE DOMAIN-CONTAINING PROTEIN"/>
    <property type="match status" value="1"/>
</dbReference>
<comment type="caution">
    <text evidence="7">The sequence shown here is derived from an EMBL/GenBank/DDBJ whole genome shotgun (WGS) entry which is preliminary data.</text>
</comment>
<keyword evidence="3" id="KW-0378">Hydrolase</keyword>
<feature type="compositionally biased region" description="Basic and acidic residues" evidence="5">
    <location>
        <begin position="87"/>
        <end position="127"/>
    </location>
</feature>
<proteinExistence type="inferred from homology"/>
<dbReference type="GO" id="GO:0006508">
    <property type="term" value="P:proteolysis"/>
    <property type="evidence" value="ECO:0007669"/>
    <property type="project" value="UniProtKB-KW"/>
</dbReference>
<feature type="region of interest" description="Disordered" evidence="5">
    <location>
        <begin position="78"/>
        <end position="127"/>
    </location>
</feature>
<keyword evidence="2 7" id="KW-0645">Protease</keyword>
<organism evidence="7 8">
    <name type="scientific">Helianthus annuus</name>
    <name type="common">Common sunflower</name>
    <dbReference type="NCBI Taxonomy" id="4232"/>
    <lineage>
        <taxon>Eukaryota</taxon>
        <taxon>Viridiplantae</taxon>
        <taxon>Streptophyta</taxon>
        <taxon>Embryophyta</taxon>
        <taxon>Tracheophyta</taxon>
        <taxon>Spermatophyta</taxon>
        <taxon>Magnoliopsida</taxon>
        <taxon>eudicotyledons</taxon>
        <taxon>Gunneridae</taxon>
        <taxon>Pentapetalae</taxon>
        <taxon>asterids</taxon>
        <taxon>campanulids</taxon>
        <taxon>Asterales</taxon>
        <taxon>Asteraceae</taxon>
        <taxon>Asteroideae</taxon>
        <taxon>Heliantheae alliance</taxon>
        <taxon>Heliantheae</taxon>
        <taxon>Helianthus</taxon>
    </lineage>
</organism>
<evidence type="ECO:0000256" key="5">
    <source>
        <dbReference type="SAM" id="MobiDB-lite"/>
    </source>
</evidence>
<keyword evidence="8" id="KW-1185">Reference proteome</keyword>
<reference evidence="7" key="2">
    <citation type="submission" date="2020-06" db="EMBL/GenBank/DDBJ databases">
        <title>Helianthus annuus Genome sequencing and assembly Release 2.</title>
        <authorList>
            <person name="Gouzy J."/>
            <person name="Langlade N."/>
            <person name="Munos S."/>
        </authorList>
    </citation>
    <scope>NUCLEOTIDE SEQUENCE</scope>
    <source>
        <tissue evidence="7">Leaves</tissue>
    </source>
</reference>
<accession>A0A9K3I8V6</accession>
<dbReference type="Pfam" id="PF02902">
    <property type="entry name" value="Peptidase_C48"/>
    <property type="match status" value="1"/>
</dbReference>
<evidence type="ECO:0000256" key="4">
    <source>
        <dbReference type="ARBA" id="ARBA00022807"/>
    </source>
</evidence>
<name>A0A9K3I8V6_HELAN</name>
<gene>
    <name evidence="7" type="ORF">HanXRQr2_Chr09g0405781</name>
</gene>
<dbReference type="EMBL" id="MNCJ02000324">
    <property type="protein sequence ID" value="KAF5792418.1"/>
    <property type="molecule type" value="Genomic_DNA"/>
</dbReference>
<sequence length="493" mass="57045">MHTIGNQKPKDCFGDGFQCFGSSFNMNSAKESKKRRSVTISGFQYSIPDEIQTFLVEEFKSILDNRLHANNPRLSQLIKSDLTSQKGENRTGDDDEKLTSQKGENRSAHDDEKLTSQKGENRSGHDDEKVEDDLFENYNDAPVYHVPTDKMQPSNPPVMETVCMYAITLCCYEEGVKEKKKKTKKEMQTEDSADGPESLESTLEKIKSWYESEFAKVCKTDLRLRRLGTLMGGEVGPDFWMSLMGDKGNGWLSDDVRMIMFCFLCYLCLKKNLVFNHHKKQHLYAWMITMYETRKPTDRWSILPPYFQMTLFECESNRKARCYFDGSMEPVPPIADVDEVYVPLNIPRLHWFLGVFNLRDETFTIYDSLSECASMAMRRTEVVCKMNVAFDVWLRINGYYADKPLKMSLPFKMIYPDKVPQQSDGLGDCGVWVCIFQERLIKKQPIFQDEDTAVVAKQMRQRLTVLFYESLLPENFDIVSTSNKMQNDSDHEG</sequence>
<evidence type="ECO:0000256" key="1">
    <source>
        <dbReference type="ARBA" id="ARBA00005234"/>
    </source>
</evidence>
<reference evidence="7" key="1">
    <citation type="journal article" date="2017" name="Nature">
        <title>The sunflower genome provides insights into oil metabolism, flowering and Asterid evolution.</title>
        <authorList>
            <person name="Badouin H."/>
            <person name="Gouzy J."/>
            <person name="Grassa C.J."/>
            <person name="Murat F."/>
            <person name="Staton S.E."/>
            <person name="Cottret L."/>
            <person name="Lelandais-Briere C."/>
            <person name="Owens G.L."/>
            <person name="Carrere S."/>
            <person name="Mayjonade B."/>
            <person name="Legrand L."/>
            <person name="Gill N."/>
            <person name="Kane N.C."/>
            <person name="Bowers J.E."/>
            <person name="Hubner S."/>
            <person name="Bellec A."/>
            <person name="Berard A."/>
            <person name="Berges H."/>
            <person name="Blanchet N."/>
            <person name="Boniface M.C."/>
            <person name="Brunel D."/>
            <person name="Catrice O."/>
            <person name="Chaidir N."/>
            <person name="Claudel C."/>
            <person name="Donnadieu C."/>
            <person name="Faraut T."/>
            <person name="Fievet G."/>
            <person name="Helmstetter N."/>
            <person name="King M."/>
            <person name="Knapp S.J."/>
            <person name="Lai Z."/>
            <person name="Le Paslier M.C."/>
            <person name="Lippi Y."/>
            <person name="Lorenzon L."/>
            <person name="Mandel J.R."/>
            <person name="Marage G."/>
            <person name="Marchand G."/>
            <person name="Marquand E."/>
            <person name="Bret-Mestries E."/>
            <person name="Morien E."/>
            <person name="Nambeesan S."/>
            <person name="Nguyen T."/>
            <person name="Pegot-Espagnet P."/>
            <person name="Pouilly N."/>
            <person name="Raftis F."/>
            <person name="Sallet E."/>
            <person name="Schiex T."/>
            <person name="Thomas J."/>
            <person name="Vandecasteele C."/>
            <person name="Vares D."/>
            <person name="Vear F."/>
            <person name="Vautrin S."/>
            <person name="Crespi M."/>
            <person name="Mangin B."/>
            <person name="Burke J.M."/>
            <person name="Salse J."/>
            <person name="Munos S."/>
            <person name="Vincourt P."/>
            <person name="Rieseberg L.H."/>
            <person name="Langlade N.B."/>
        </authorList>
    </citation>
    <scope>NUCLEOTIDE SEQUENCE</scope>
    <source>
        <tissue evidence="7">Leaves</tissue>
    </source>
</reference>
<evidence type="ECO:0000256" key="3">
    <source>
        <dbReference type="ARBA" id="ARBA00022801"/>
    </source>
</evidence>
<dbReference type="PANTHER" id="PTHR12606">
    <property type="entry name" value="SENTRIN/SUMO-SPECIFIC PROTEASE"/>
    <property type="match status" value="1"/>
</dbReference>
<dbReference type="PROSITE" id="PS50600">
    <property type="entry name" value="ULP_PROTEASE"/>
    <property type="match status" value="1"/>
</dbReference>
<evidence type="ECO:0000256" key="2">
    <source>
        <dbReference type="ARBA" id="ARBA00022670"/>
    </source>
</evidence>
<protein>
    <submittedName>
        <fullName evidence="7">Ulp1 protease family catalytic domain, papain-like cysteine peptidase superfamily</fullName>
    </submittedName>
</protein>
<evidence type="ECO:0000313" key="7">
    <source>
        <dbReference type="EMBL" id="KAF5792418.1"/>
    </source>
</evidence>
<evidence type="ECO:0000313" key="8">
    <source>
        <dbReference type="Proteomes" id="UP000215914"/>
    </source>
</evidence>
<dbReference type="InterPro" id="IPR038765">
    <property type="entry name" value="Papain-like_cys_pep_sf"/>
</dbReference>
<keyword evidence="4" id="KW-0788">Thiol protease</keyword>
<evidence type="ECO:0000259" key="6">
    <source>
        <dbReference type="PROSITE" id="PS50600"/>
    </source>
</evidence>
<dbReference type="Gene3D" id="3.40.395.10">
    <property type="entry name" value="Adenoviral Proteinase, Chain A"/>
    <property type="match status" value="1"/>
</dbReference>
<dbReference type="Proteomes" id="UP000215914">
    <property type="component" value="Unassembled WGS sequence"/>
</dbReference>
<dbReference type="InterPro" id="IPR003653">
    <property type="entry name" value="Peptidase_C48_C"/>
</dbReference>